<dbReference type="Proteomes" id="UP001205560">
    <property type="component" value="Unassembled WGS sequence"/>
</dbReference>
<evidence type="ECO:0000256" key="5">
    <source>
        <dbReference type="ARBA" id="ARBA00023237"/>
    </source>
</evidence>
<dbReference type="PANTHER" id="PTHR38776:SF1">
    <property type="entry name" value="MLTA-INTERACTING PROTEIN-RELATED"/>
    <property type="match status" value="1"/>
</dbReference>
<evidence type="ECO:0000256" key="3">
    <source>
        <dbReference type="ARBA" id="ARBA00022729"/>
    </source>
</evidence>
<reference evidence="7 8" key="1">
    <citation type="submission" date="2022-08" db="EMBL/GenBank/DDBJ databases">
        <title>Reclassification of Massilia species as members of the genera Telluria, Duganella, Pseudoduganella, Mokoshia gen. nov. and Zemynaea gen. nov. using orthogonal and non-orthogonal genome-based approaches.</title>
        <authorList>
            <person name="Bowman J.P."/>
        </authorList>
    </citation>
    <scope>NUCLEOTIDE SEQUENCE [LARGE SCALE GENOMIC DNA]</scope>
    <source>
        <strain evidence="7 8">LMG 28164</strain>
    </source>
</reference>
<accession>A0ABT2A8J6</accession>
<keyword evidence="8" id="KW-1185">Reference proteome</keyword>
<feature type="signal peptide" evidence="6">
    <location>
        <begin position="1"/>
        <end position="21"/>
    </location>
</feature>
<organism evidence="7 8">
    <name type="scientific">Massilia norwichensis</name>
    <dbReference type="NCBI Taxonomy" id="1442366"/>
    <lineage>
        <taxon>Bacteria</taxon>
        <taxon>Pseudomonadati</taxon>
        <taxon>Pseudomonadota</taxon>
        <taxon>Betaproteobacteria</taxon>
        <taxon>Burkholderiales</taxon>
        <taxon>Oxalobacteraceae</taxon>
        <taxon>Telluria group</taxon>
        <taxon>Massilia</taxon>
    </lineage>
</organism>
<dbReference type="EMBL" id="JANUGX010000017">
    <property type="protein sequence ID" value="MCS0590497.1"/>
    <property type="molecule type" value="Genomic_DNA"/>
</dbReference>
<evidence type="ECO:0000256" key="4">
    <source>
        <dbReference type="ARBA" id="ARBA00023136"/>
    </source>
</evidence>
<keyword evidence="5" id="KW-0998">Cell outer membrane</keyword>
<evidence type="ECO:0000313" key="8">
    <source>
        <dbReference type="Proteomes" id="UP001205560"/>
    </source>
</evidence>
<evidence type="ECO:0000313" key="7">
    <source>
        <dbReference type="EMBL" id="MCS0590497.1"/>
    </source>
</evidence>
<feature type="chain" id="PRO_5047136125" evidence="6">
    <location>
        <begin position="22"/>
        <end position="286"/>
    </location>
</feature>
<proteinExistence type="inferred from homology"/>
<gene>
    <name evidence="7" type="ORF">NX782_14985</name>
</gene>
<comment type="similarity">
    <text evidence="2">Belongs to the MipA/OmpV family.</text>
</comment>
<keyword evidence="4" id="KW-0472">Membrane</keyword>
<dbReference type="PANTHER" id="PTHR38776">
    <property type="entry name" value="MLTA-INTERACTING PROTEIN-RELATED"/>
    <property type="match status" value="1"/>
</dbReference>
<evidence type="ECO:0000256" key="1">
    <source>
        <dbReference type="ARBA" id="ARBA00004442"/>
    </source>
</evidence>
<evidence type="ECO:0000256" key="6">
    <source>
        <dbReference type="SAM" id="SignalP"/>
    </source>
</evidence>
<protein>
    <submittedName>
        <fullName evidence="7">MipA/OmpV family protein</fullName>
    </submittedName>
</protein>
<comment type="caution">
    <text evidence="7">The sequence shown here is derived from an EMBL/GenBank/DDBJ whole genome shotgun (WGS) entry which is preliminary data.</text>
</comment>
<dbReference type="InterPro" id="IPR010583">
    <property type="entry name" value="MipA"/>
</dbReference>
<name>A0ABT2A8J6_9BURK</name>
<dbReference type="RefSeq" id="WP_258846277.1">
    <property type="nucleotide sequence ID" value="NZ_JANUGX010000017.1"/>
</dbReference>
<keyword evidence="3 6" id="KW-0732">Signal</keyword>
<sequence length="286" mass="31378">MRTSCLLALAAASLLPTLAAAQSKPADRVEPVERNLPLWEAGIGAAGFSTPAYPGASDRSNRGLVLPFLIYRGKVFRADQNGVGARLLNTDKVEFDIGFSGSLPAHSDDVEARRGMPDLGTLLEFGPRVKYKFADLGEQGRVRFDLPLRAVIEARGGLRRQGWTMEPRVVWENRGEGARWTLEAQLGAVFGDRRVNRYFYEVEPQYATAERPAYHADAGLMLVRTGVGGTLRLNPDLRLFTALRYEVYSGAANEDSPLMRKSSGTSAFVGLVWTFARSQARARGAE</sequence>
<evidence type="ECO:0000256" key="2">
    <source>
        <dbReference type="ARBA" id="ARBA00005722"/>
    </source>
</evidence>
<dbReference type="Pfam" id="PF06629">
    <property type="entry name" value="MipA"/>
    <property type="match status" value="1"/>
</dbReference>
<comment type="subcellular location">
    <subcellularLocation>
        <location evidence="1">Cell outer membrane</location>
    </subcellularLocation>
</comment>